<feature type="binding site" evidence="3">
    <location>
        <position position="487"/>
    </location>
    <ligand>
        <name>Zn(2+)</name>
        <dbReference type="ChEBI" id="CHEBI:29105"/>
        <label>2</label>
    </ligand>
</feature>
<dbReference type="GO" id="GO:0046872">
    <property type="term" value="F:metal ion binding"/>
    <property type="evidence" value="ECO:0007669"/>
    <property type="project" value="UniProtKB-KW"/>
</dbReference>
<dbReference type="Gene3D" id="3.40.720.10">
    <property type="entry name" value="Alkaline Phosphatase, subunit A"/>
    <property type="match status" value="1"/>
</dbReference>
<keyword evidence="3" id="KW-0862">Zinc</keyword>
<evidence type="ECO:0000313" key="6">
    <source>
        <dbReference type="EMBL" id="KGE03067.1"/>
    </source>
</evidence>
<dbReference type="SUPFAM" id="SSF53649">
    <property type="entry name" value="Alkaline phosphatase-like"/>
    <property type="match status" value="1"/>
</dbReference>
<evidence type="ECO:0000256" key="2">
    <source>
        <dbReference type="PIRSR" id="PIRSR601952-1"/>
    </source>
</evidence>
<dbReference type="SMART" id="SM00098">
    <property type="entry name" value="alkPPc"/>
    <property type="match status" value="1"/>
</dbReference>
<feature type="binding site" evidence="3">
    <location>
        <position position="186"/>
    </location>
    <ligand>
        <name>Mg(2+)</name>
        <dbReference type="ChEBI" id="CHEBI:18420"/>
    </ligand>
</feature>
<reference evidence="6 7" key="1">
    <citation type="journal article" date="2014" name="Genome Announc.">
        <title>Genome Sequence of Gammaproteobacterial Pseudohaliea rubra Type Strain DSM 19751, Isolated from Coastal Seawater of the Mediterranean Sea.</title>
        <authorList>
            <person name="Spring S."/>
            <person name="Fiebig A."/>
            <person name="Riedel T."/>
            <person name="Goker M."/>
            <person name="Klenk H.P."/>
        </authorList>
    </citation>
    <scope>NUCLEOTIDE SEQUENCE [LARGE SCALE GENOMIC DNA]</scope>
    <source>
        <strain evidence="6 7">DSM 19751</strain>
    </source>
</reference>
<evidence type="ECO:0000313" key="7">
    <source>
        <dbReference type="Proteomes" id="UP000029640"/>
    </source>
</evidence>
<keyword evidence="6" id="KW-0378">Hydrolase</keyword>
<dbReference type="PANTHER" id="PTHR11596:SF5">
    <property type="entry name" value="ALKALINE PHOSPHATASE"/>
    <property type="match status" value="1"/>
</dbReference>
<dbReference type="OrthoDB" id="9794455at2"/>
<keyword evidence="5" id="KW-0732">Signal</keyword>
<proteinExistence type="inferred from homology"/>
<feature type="binding site" evidence="3">
    <location>
        <position position="75"/>
    </location>
    <ligand>
        <name>Mg(2+)</name>
        <dbReference type="ChEBI" id="CHEBI:18420"/>
    </ligand>
</feature>
<keyword evidence="7" id="KW-1185">Reference proteome</keyword>
<keyword evidence="1" id="KW-0597">Phosphoprotein</keyword>
<dbReference type="PANTHER" id="PTHR11596">
    <property type="entry name" value="ALKALINE PHOSPHATASE"/>
    <property type="match status" value="1"/>
</dbReference>
<feature type="binding site" evidence="3">
    <location>
        <position position="392"/>
    </location>
    <ligand>
        <name>Zn(2+)</name>
        <dbReference type="ChEBI" id="CHEBI:29105"/>
        <label>2</label>
    </ligand>
</feature>
<feature type="chain" id="PRO_5001911987" evidence="5">
    <location>
        <begin position="22"/>
        <end position="552"/>
    </location>
</feature>
<evidence type="ECO:0000256" key="5">
    <source>
        <dbReference type="SAM" id="SignalP"/>
    </source>
</evidence>
<dbReference type="AlphaFoldDB" id="A0A095VNN5"/>
<sequence>MNPRTVFSCLSAAFLVACASADPDKANPDNAQPPAAAAVPAHQQENAWFRTGVEAVAARGAAGGTAKNVVLFVGDGMGVSTVTAARILAGQQGGGSGEEHLLSFERFPFTGLAKTYNVDAQTPDSAGTMSAMMAGVKTDMGVFGVDERVTRGDCASTRGAKVVTALELAELAGKATGVVSTARLTHATPGATYAHTADRDWEDDSALPAAAAAEGCRDIASQFVAFAGQLAGRYPQARVDGIEVALGGGRRHFLPTEGSGYGTGRRGDDDLVARWLEQTPGGHYVADRAALLAAPAEGPLLGLFSDSHMSYEADRQDSEPSLTDMTVAALQRLADHPEGFFLMVEAGRIDHAHHAGNAANALGDTIELSRAVAATLARVDPAETLVIVTADHSHTMTMGGYPRRGNPILGKVVFPGQEAPALAVDGLPYTTLGYRNGRGFRDYGDETDADKTYAAAPHAGRVDLTEVDTEAPGFHQEALVPTDSETHGGEDVAVYAIGPGAAAVSGVQEQSNLFHVMNAAAGLAAAADAALGGGTEAGTADAGHSPYRGRAR</sequence>
<comment type="cofactor">
    <cofactor evidence="3">
        <name>Zn(2+)</name>
        <dbReference type="ChEBI" id="CHEBI:29105"/>
    </cofactor>
    <text evidence="3">Binds 2 Zn(2+) ions.</text>
</comment>
<dbReference type="PRINTS" id="PR00113">
    <property type="entry name" value="ALKPHPHTASE"/>
</dbReference>
<dbReference type="EMBL" id="AUVB01000070">
    <property type="protein sequence ID" value="KGE03067.1"/>
    <property type="molecule type" value="Genomic_DNA"/>
</dbReference>
<dbReference type="CDD" id="cd16012">
    <property type="entry name" value="ALP"/>
    <property type="match status" value="1"/>
</dbReference>
<feature type="signal peptide" evidence="5">
    <location>
        <begin position="1"/>
        <end position="21"/>
    </location>
</feature>
<evidence type="ECO:0000256" key="4">
    <source>
        <dbReference type="RuleBase" id="RU003946"/>
    </source>
</evidence>
<dbReference type="Pfam" id="PF00245">
    <property type="entry name" value="Alk_phosphatase"/>
    <property type="match status" value="1"/>
</dbReference>
<dbReference type="PROSITE" id="PS51257">
    <property type="entry name" value="PROKAR_LIPOPROTEIN"/>
    <property type="match status" value="1"/>
</dbReference>
<dbReference type="PATRIC" id="fig|1265313.6.peg.2270"/>
<dbReference type="RefSeq" id="WP_084592431.1">
    <property type="nucleotide sequence ID" value="NZ_KN234750.1"/>
</dbReference>
<organism evidence="6 7">
    <name type="scientific">Pseudohaliea rubra DSM 19751</name>
    <dbReference type="NCBI Taxonomy" id="1265313"/>
    <lineage>
        <taxon>Bacteria</taxon>
        <taxon>Pseudomonadati</taxon>
        <taxon>Pseudomonadota</taxon>
        <taxon>Gammaproteobacteria</taxon>
        <taxon>Cellvibrionales</taxon>
        <taxon>Halieaceae</taxon>
        <taxon>Pseudohaliea</taxon>
    </lineage>
</organism>
<evidence type="ECO:0000256" key="3">
    <source>
        <dbReference type="PIRSR" id="PIRSR601952-2"/>
    </source>
</evidence>
<dbReference type="STRING" id="1265313.HRUBRA_02299"/>
<dbReference type="GO" id="GO:0004035">
    <property type="term" value="F:alkaline phosphatase activity"/>
    <property type="evidence" value="ECO:0007669"/>
    <property type="project" value="UniProtKB-EC"/>
</dbReference>
<dbReference type="EC" id="3.1.3.1" evidence="6"/>
<feature type="active site" description="Phosphoserine intermediate" evidence="2">
    <location>
        <position position="125"/>
    </location>
</feature>
<dbReference type="HOGENOM" id="CLU_008539_4_1_6"/>
<feature type="binding site" evidence="3">
    <location>
        <position position="350"/>
    </location>
    <ligand>
        <name>Zn(2+)</name>
        <dbReference type="ChEBI" id="CHEBI:29105"/>
        <label>2</label>
    </ligand>
</feature>
<keyword evidence="3" id="KW-0460">Magnesium</keyword>
<dbReference type="Proteomes" id="UP000029640">
    <property type="component" value="Unassembled WGS sequence"/>
</dbReference>
<feature type="binding site" evidence="3">
    <location>
        <position position="75"/>
    </location>
    <ligand>
        <name>Zn(2+)</name>
        <dbReference type="ChEBI" id="CHEBI:29105"/>
        <label>2</label>
    </ligand>
</feature>
<comment type="caution">
    <text evidence="6">The sequence shown here is derived from an EMBL/GenBank/DDBJ whole genome shotgun (WGS) entry which is preliminary data.</text>
</comment>
<keyword evidence="3" id="KW-0479">Metal-binding</keyword>
<feature type="binding site" evidence="3">
    <location>
        <position position="188"/>
    </location>
    <ligand>
        <name>Mg(2+)</name>
        <dbReference type="ChEBI" id="CHEBI:18420"/>
    </ligand>
</feature>
<comment type="similarity">
    <text evidence="4">Belongs to the alkaline phosphatase family.</text>
</comment>
<protein>
    <submittedName>
        <fullName evidence="6">Alkaline phosphatase</fullName>
        <ecNumber evidence="6">3.1.3.1</ecNumber>
    </submittedName>
</protein>
<evidence type="ECO:0000256" key="1">
    <source>
        <dbReference type="ARBA" id="ARBA00022553"/>
    </source>
</evidence>
<feature type="binding site" evidence="3">
    <location>
        <position position="391"/>
    </location>
    <ligand>
        <name>Zn(2+)</name>
        <dbReference type="ChEBI" id="CHEBI:29105"/>
        <label>2</label>
    </ligand>
</feature>
<dbReference type="eggNOG" id="COG1785">
    <property type="taxonomic scope" value="Bacteria"/>
</dbReference>
<accession>A0A095VNN5</accession>
<dbReference type="InterPro" id="IPR001952">
    <property type="entry name" value="Alkaline_phosphatase"/>
</dbReference>
<feature type="binding site" evidence="3">
    <location>
        <position position="345"/>
    </location>
    <ligand>
        <name>Mg(2+)</name>
        <dbReference type="ChEBI" id="CHEBI:18420"/>
    </ligand>
</feature>
<dbReference type="InterPro" id="IPR017850">
    <property type="entry name" value="Alkaline_phosphatase_core_sf"/>
</dbReference>
<comment type="cofactor">
    <cofactor evidence="3">
        <name>Mg(2+)</name>
        <dbReference type="ChEBI" id="CHEBI:18420"/>
    </cofactor>
    <text evidence="3">Binds 1 Mg(2+) ion.</text>
</comment>
<name>A0A095VNN5_9GAMM</name>
<feature type="binding site" evidence="3">
    <location>
        <position position="354"/>
    </location>
    <ligand>
        <name>Zn(2+)</name>
        <dbReference type="ChEBI" id="CHEBI:29105"/>
        <label>2</label>
    </ligand>
</feature>
<gene>
    <name evidence="6" type="ORF">HRUBRA_02299</name>
</gene>